<name>A0A840S012_9BURK</name>
<dbReference type="AlphaFoldDB" id="A0A840S012"/>
<dbReference type="PIRSF" id="PIRSF028431">
    <property type="entry name" value="UCP028431"/>
    <property type="match status" value="1"/>
</dbReference>
<dbReference type="Proteomes" id="UP000571084">
    <property type="component" value="Unassembled WGS sequence"/>
</dbReference>
<dbReference type="InterPro" id="IPR016883">
    <property type="entry name" value="UCP028431"/>
</dbReference>
<feature type="domain" description="Glycoamylase-like" evidence="1">
    <location>
        <begin position="179"/>
        <end position="415"/>
    </location>
</feature>
<proteinExistence type="predicted"/>
<comment type="caution">
    <text evidence="2">The sequence shown here is derived from an EMBL/GenBank/DDBJ whole genome shotgun (WGS) entry which is preliminary data.</text>
</comment>
<dbReference type="InterPro" id="IPR019282">
    <property type="entry name" value="Glycoamylase-like_cons_dom"/>
</dbReference>
<protein>
    <recommendedName>
        <fullName evidence="1">Glycoamylase-like domain-containing protein</fullName>
    </recommendedName>
</protein>
<keyword evidence="3" id="KW-1185">Reference proteome</keyword>
<reference evidence="2 3" key="1">
    <citation type="submission" date="2020-08" db="EMBL/GenBank/DDBJ databases">
        <title>Genomic Encyclopedia of Type Strains, Phase IV (KMG-IV): sequencing the most valuable type-strain genomes for metagenomic binning, comparative biology and taxonomic classification.</title>
        <authorList>
            <person name="Goeker M."/>
        </authorList>
    </citation>
    <scope>NUCLEOTIDE SEQUENCE [LARGE SCALE GENOMIC DNA]</scope>
    <source>
        <strain evidence="2 3">DSM 23240</strain>
    </source>
</reference>
<evidence type="ECO:0000259" key="1">
    <source>
        <dbReference type="Pfam" id="PF10091"/>
    </source>
</evidence>
<evidence type="ECO:0000313" key="2">
    <source>
        <dbReference type="EMBL" id="MBB5201939.1"/>
    </source>
</evidence>
<dbReference type="Gene3D" id="1.50.10.140">
    <property type="match status" value="1"/>
</dbReference>
<organism evidence="2 3">
    <name type="scientific">Glaciimonas immobilis</name>
    <dbReference type="NCBI Taxonomy" id="728004"/>
    <lineage>
        <taxon>Bacteria</taxon>
        <taxon>Pseudomonadati</taxon>
        <taxon>Pseudomonadota</taxon>
        <taxon>Betaproteobacteria</taxon>
        <taxon>Burkholderiales</taxon>
        <taxon>Oxalobacteraceae</taxon>
        <taxon>Glaciimonas</taxon>
    </lineage>
</organism>
<dbReference type="EMBL" id="JACHHQ010000009">
    <property type="protein sequence ID" value="MBB5201939.1"/>
    <property type="molecule type" value="Genomic_DNA"/>
</dbReference>
<gene>
    <name evidence="2" type="ORF">HNR39_003801</name>
</gene>
<dbReference type="RefSeq" id="WP_168054572.1">
    <property type="nucleotide sequence ID" value="NZ_JAAOZT010000005.1"/>
</dbReference>
<dbReference type="Pfam" id="PF10091">
    <property type="entry name" value="Glycoamylase"/>
    <property type="match status" value="1"/>
</dbReference>
<sequence length="434" mass="48469">MTRKLSTEAELILLQRESFSYFMHETNPENGLVIDKSAPGSPASIAAVGLGLSAYPVAVERGFISRSAAVRRVVVTLRFFWNSPQGTAPDATGYKGFYYHFLDMSTGRRVWNCELSTIDSAFFLAGALTAGRYFDGSTADETEIRALAENLYLRADWQWAQAEGAAVSLGWTPENGFSPYRWKGYDEALLLYILGFGSPTHPLSVSSYAEWAAAYQWEQSYGIDYLYAGSLFTHQLSHIWVDFRGIQDTFMRTKGLDYFENSRRATLVQQKYAIDNPRGFSGFGECCWGITASDGPGPTSLEINGVQREFYDYVARGVPYGPDDGTIAPWVVVASLPFAPEIVLPTIDYFVHQVGLKAGNPYGFKATFNPTFPEKSHNRYGWVSPWHFGINEGPMILMIENYRSGFLWQLMRDCPFIVSGLRRAGFTGGWLGTS</sequence>
<accession>A0A840S012</accession>
<evidence type="ECO:0000313" key="3">
    <source>
        <dbReference type="Proteomes" id="UP000571084"/>
    </source>
</evidence>